<dbReference type="OrthoDB" id="10017822at2"/>
<name>A0A2G1VY58_9BACT</name>
<sequence length="292" mass="32947">MSLSREEIFETSQRAAAVFSGISAIRRDSQIALWSIENDGDIFDAKESAAMGVSNFAFAIVLSDRLRDSLTPEALFFISETIQRSDLERPAVIPIEKSCCLEMAMPAVMQAWVAFQSLLSSEGGFELASDSWKDPRAFDELAEQIKQADEQSAIHVLQFLIESVDAVGYTSQDFDLLHGMAKREGAVVAAAIESPYPVGYPWGDVELAEDKFLWDNIQKGGNRMEILWENQKKSSISPKRMKQRVLRYAVFNKYENTRNFDGERPITAEQRQKELDAIRRVVRKKHSTPSPD</sequence>
<dbReference type="RefSeq" id="WP_099264198.1">
    <property type="nucleotide sequence ID" value="NZ_NIZW01000042.1"/>
</dbReference>
<keyword evidence="2" id="KW-1185">Reference proteome</keyword>
<evidence type="ECO:0000313" key="2">
    <source>
        <dbReference type="Proteomes" id="UP000225740"/>
    </source>
</evidence>
<reference evidence="1 2" key="1">
    <citation type="submission" date="2017-06" db="EMBL/GenBank/DDBJ databases">
        <title>Description of Rhodopirellula bahusiensis sp. nov.</title>
        <authorList>
            <person name="Kizina J."/>
            <person name="Harder J."/>
        </authorList>
    </citation>
    <scope>NUCLEOTIDE SEQUENCE [LARGE SCALE GENOMIC DNA]</scope>
    <source>
        <strain evidence="1 2">SWK21</strain>
    </source>
</reference>
<comment type="caution">
    <text evidence="1">The sequence shown here is derived from an EMBL/GenBank/DDBJ whole genome shotgun (WGS) entry which is preliminary data.</text>
</comment>
<accession>A0A2G1VY58</accession>
<organism evidence="1 2">
    <name type="scientific">Rhodopirellula bahusiensis</name>
    <dbReference type="NCBI Taxonomy" id="2014065"/>
    <lineage>
        <taxon>Bacteria</taxon>
        <taxon>Pseudomonadati</taxon>
        <taxon>Planctomycetota</taxon>
        <taxon>Planctomycetia</taxon>
        <taxon>Pirellulales</taxon>
        <taxon>Pirellulaceae</taxon>
        <taxon>Rhodopirellula</taxon>
    </lineage>
</organism>
<protein>
    <submittedName>
        <fullName evidence="1">Uncharacterized protein</fullName>
    </submittedName>
</protein>
<dbReference type="GeneID" id="90612020"/>
<evidence type="ECO:0000313" key="1">
    <source>
        <dbReference type="EMBL" id="PHQ31671.1"/>
    </source>
</evidence>
<proteinExistence type="predicted"/>
<dbReference type="Proteomes" id="UP000225740">
    <property type="component" value="Unassembled WGS sequence"/>
</dbReference>
<dbReference type="AlphaFoldDB" id="A0A2G1VY58"/>
<dbReference type="EMBL" id="NIZW01000042">
    <property type="protein sequence ID" value="PHQ31671.1"/>
    <property type="molecule type" value="Genomic_DNA"/>
</dbReference>
<gene>
    <name evidence="1" type="ORF">CEE69_29730</name>
</gene>